<organism evidence="3 4">
    <name type="scientific">Salana multivorans</name>
    <dbReference type="NCBI Taxonomy" id="120377"/>
    <lineage>
        <taxon>Bacteria</taxon>
        <taxon>Bacillati</taxon>
        <taxon>Actinomycetota</taxon>
        <taxon>Actinomycetes</taxon>
        <taxon>Micrococcales</taxon>
        <taxon>Beutenbergiaceae</taxon>
        <taxon>Salana</taxon>
    </lineage>
</organism>
<name>A0A3N2DAK9_9MICO</name>
<dbReference type="GO" id="GO:0051131">
    <property type="term" value="P:chaperone-mediated protein complex assembly"/>
    <property type="evidence" value="ECO:0007669"/>
    <property type="project" value="InterPro"/>
</dbReference>
<keyword evidence="4" id="KW-1185">Reference proteome</keyword>
<evidence type="ECO:0000313" key="4">
    <source>
        <dbReference type="Proteomes" id="UP000275356"/>
    </source>
</evidence>
<proteinExistence type="predicted"/>
<dbReference type="SUPFAM" id="SSF89155">
    <property type="entry name" value="TorD-like"/>
    <property type="match status" value="1"/>
</dbReference>
<evidence type="ECO:0000313" key="3">
    <source>
        <dbReference type="EMBL" id="ROR96484.1"/>
    </source>
</evidence>
<dbReference type="PANTHER" id="PTHR43680">
    <property type="entry name" value="NITRATE REDUCTASE MOLYBDENUM COFACTOR ASSEMBLY CHAPERONE"/>
    <property type="match status" value="1"/>
</dbReference>
<feature type="region of interest" description="Disordered" evidence="2">
    <location>
        <begin position="1"/>
        <end position="46"/>
    </location>
</feature>
<dbReference type="GO" id="GO:0051082">
    <property type="term" value="F:unfolded protein binding"/>
    <property type="evidence" value="ECO:0007669"/>
    <property type="project" value="InterPro"/>
</dbReference>
<gene>
    <name evidence="3" type="ORF">EDD28_1069</name>
</gene>
<dbReference type="PANTHER" id="PTHR43680:SF2">
    <property type="entry name" value="NITRATE REDUCTASE MOLYBDENUM COFACTOR ASSEMBLY CHAPERONE NARJ"/>
    <property type="match status" value="1"/>
</dbReference>
<dbReference type="InterPro" id="IPR020945">
    <property type="entry name" value="DMSO/NO3_reduct_chaperone"/>
</dbReference>
<keyword evidence="1" id="KW-0534">Nitrate assimilation</keyword>
<dbReference type="OrthoDB" id="4307003at2"/>
<dbReference type="Proteomes" id="UP000275356">
    <property type="component" value="Unassembled WGS sequence"/>
</dbReference>
<dbReference type="AlphaFoldDB" id="A0A3N2DAK9"/>
<evidence type="ECO:0000256" key="2">
    <source>
        <dbReference type="SAM" id="MobiDB-lite"/>
    </source>
</evidence>
<accession>A0A3N2DAK9</accession>
<reference evidence="3 4" key="1">
    <citation type="submission" date="2018-11" db="EMBL/GenBank/DDBJ databases">
        <title>Sequencing the genomes of 1000 actinobacteria strains.</title>
        <authorList>
            <person name="Klenk H.-P."/>
        </authorList>
    </citation>
    <scope>NUCLEOTIDE SEQUENCE [LARGE SCALE GENOMIC DNA]</scope>
    <source>
        <strain evidence="3 4">DSM 13521</strain>
    </source>
</reference>
<dbReference type="EMBL" id="RKHQ01000001">
    <property type="protein sequence ID" value="ROR96484.1"/>
    <property type="molecule type" value="Genomic_DNA"/>
</dbReference>
<dbReference type="GO" id="GO:0042128">
    <property type="term" value="P:nitrate assimilation"/>
    <property type="evidence" value="ECO:0007669"/>
    <property type="project" value="UniProtKB-KW"/>
</dbReference>
<evidence type="ECO:0000256" key="1">
    <source>
        <dbReference type="ARBA" id="ARBA00023063"/>
    </source>
</evidence>
<dbReference type="GO" id="GO:0016530">
    <property type="term" value="F:metallochaperone activity"/>
    <property type="evidence" value="ECO:0007669"/>
    <property type="project" value="TreeGrafter"/>
</dbReference>
<dbReference type="Pfam" id="PF02613">
    <property type="entry name" value="Nitrate_red_del"/>
    <property type="match status" value="1"/>
</dbReference>
<dbReference type="NCBIfam" id="TIGR00684">
    <property type="entry name" value="narJ"/>
    <property type="match status" value="1"/>
</dbReference>
<dbReference type="InterPro" id="IPR036411">
    <property type="entry name" value="TorD-like_sf"/>
</dbReference>
<comment type="caution">
    <text evidence="3">The sequence shown here is derived from an EMBL/GenBank/DDBJ whole genome shotgun (WGS) entry which is preliminary data.</text>
</comment>
<dbReference type="InterPro" id="IPR003765">
    <property type="entry name" value="NO3_reductase_chaperone_NarJ"/>
</dbReference>
<dbReference type="Gene3D" id="1.10.3480.10">
    <property type="entry name" value="TorD-like"/>
    <property type="match status" value="1"/>
</dbReference>
<dbReference type="RefSeq" id="WP_123738659.1">
    <property type="nucleotide sequence ID" value="NZ_RKHQ01000001.1"/>
</dbReference>
<sequence>MSRLTTLLEGPIGRTLGLGPRAPRVPDGPQRLEPVTPAPRSGTRAPLPFLAPQEGLTAGETGVVHLAAALLLAYPDEGRARREESVHAAVGGLPGQVAADLASFLDRTGEWGDAELAAHYVATFDLRRRCALHLSFYSSGDTRRRGMALVTFAEAFAAAGFEVPTGELPDHLPLVLEMSARGGRDVAAVLLAAHRQGVELLRSALHQVGSPYAAVLDAVCRTLPEMPQETIDRFLALLSEGPPGEMVGLAAPLLPFPTMRPDEGPDAGGEA</sequence>
<protein>
    <submittedName>
        <fullName evidence="3">Respiratory nitrate reductase chaperone NarJ</fullName>
    </submittedName>
</protein>